<evidence type="ECO:0000313" key="2">
    <source>
        <dbReference type="EMBL" id="MEQ2218834.1"/>
    </source>
</evidence>
<reference evidence="2 3" key="1">
    <citation type="submission" date="2021-06" db="EMBL/GenBank/DDBJ databases">
        <authorList>
            <person name="Palmer J.M."/>
        </authorList>
    </citation>
    <scope>NUCLEOTIDE SEQUENCE [LARGE SCALE GENOMIC DNA]</scope>
    <source>
        <strain evidence="2 3">XC_2019</strain>
        <tissue evidence="2">Muscle</tissue>
    </source>
</reference>
<proteinExistence type="predicted"/>
<dbReference type="InterPro" id="IPR001353">
    <property type="entry name" value="Proteasome_sua/b"/>
</dbReference>
<sequence>MALVEVSGLKPFSEPTGQFFGTRQTHLVDRPNHYSFGTSIQEFAVPVGEEPSGFLKSCNKDGGVCIDMNHGTTTLAFKFRHGVIVAVDSRASAGRYLGKYGPRRRGVQKRKKRKGTSPPAIL</sequence>
<dbReference type="InterPro" id="IPR029055">
    <property type="entry name" value="Ntn_hydrolases_N"/>
</dbReference>
<dbReference type="EMBL" id="JAHRIN010077645">
    <property type="protein sequence ID" value="MEQ2218834.1"/>
    <property type="molecule type" value="Genomic_DNA"/>
</dbReference>
<evidence type="ECO:0000313" key="3">
    <source>
        <dbReference type="Proteomes" id="UP001434883"/>
    </source>
</evidence>
<protein>
    <submittedName>
        <fullName evidence="2">Uncharacterized protein</fullName>
    </submittedName>
</protein>
<keyword evidence="3" id="KW-1185">Reference proteome</keyword>
<accession>A0ABV0SEY3</accession>
<dbReference type="Proteomes" id="UP001434883">
    <property type="component" value="Unassembled WGS sequence"/>
</dbReference>
<organism evidence="2 3">
    <name type="scientific">Xenoophorus captivus</name>
    <dbReference type="NCBI Taxonomy" id="1517983"/>
    <lineage>
        <taxon>Eukaryota</taxon>
        <taxon>Metazoa</taxon>
        <taxon>Chordata</taxon>
        <taxon>Craniata</taxon>
        <taxon>Vertebrata</taxon>
        <taxon>Euteleostomi</taxon>
        <taxon>Actinopterygii</taxon>
        <taxon>Neopterygii</taxon>
        <taxon>Teleostei</taxon>
        <taxon>Neoteleostei</taxon>
        <taxon>Acanthomorphata</taxon>
        <taxon>Ovalentaria</taxon>
        <taxon>Atherinomorphae</taxon>
        <taxon>Cyprinodontiformes</taxon>
        <taxon>Goodeidae</taxon>
        <taxon>Xenoophorus</taxon>
    </lineage>
</organism>
<gene>
    <name evidence="2" type="ORF">XENOCAPTIV_008687</name>
</gene>
<dbReference type="Pfam" id="PF00227">
    <property type="entry name" value="Proteasome"/>
    <property type="match status" value="1"/>
</dbReference>
<comment type="caution">
    <text evidence="2">The sequence shown here is derived from an EMBL/GenBank/DDBJ whole genome shotgun (WGS) entry which is preliminary data.</text>
</comment>
<feature type="compositionally biased region" description="Basic residues" evidence="1">
    <location>
        <begin position="101"/>
        <end position="115"/>
    </location>
</feature>
<dbReference type="SUPFAM" id="SSF56235">
    <property type="entry name" value="N-terminal nucleophile aminohydrolases (Ntn hydrolases)"/>
    <property type="match status" value="1"/>
</dbReference>
<evidence type="ECO:0000256" key="1">
    <source>
        <dbReference type="SAM" id="MobiDB-lite"/>
    </source>
</evidence>
<dbReference type="Gene3D" id="3.60.20.10">
    <property type="entry name" value="Glutamine Phosphoribosylpyrophosphate, subunit 1, domain 1"/>
    <property type="match status" value="1"/>
</dbReference>
<name>A0ABV0SEY3_9TELE</name>
<feature type="region of interest" description="Disordered" evidence="1">
    <location>
        <begin position="97"/>
        <end position="122"/>
    </location>
</feature>